<feature type="domain" description="Integrase catalytic" evidence="2">
    <location>
        <begin position="166"/>
        <end position="332"/>
    </location>
</feature>
<dbReference type="Pfam" id="PF13683">
    <property type="entry name" value="rve_3"/>
    <property type="match status" value="1"/>
</dbReference>
<reference evidence="3 4" key="1">
    <citation type="submission" date="2024-09" db="EMBL/GenBank/DDBJ databases">
        <authorList>
            <person name="Sun Q."/>
            <person name="Mori K."/>
        </authorList>
    </citation>
    <scope>NUCLEOTIDE SEQUENCE [LARGE SCALE GENOMIC DNA]</scope>
    <source>
        <strain evidence="3 4">JCM 3331</strain>
    </source>
</reference>
<dbReference type="InterPro" id="IPR012337">
    <property type="entry name" value="RNaseH-like_sf"/>
</dbReference>
<dbReference type="Gene3D" id="3.30.420.10">
    <property type="entry name" value="Ribonuclease H-like superfamily/Ribonuclease H"/>
    <property type="match status" value="1"/>
</dbReference>
<dbReference type="EMBL" id="JBHMCG010000213">
    <property type="protein sequence ID" value="MFB9579172.1"/>
    <property type="molecule type" value="Genomic_DNA"/>
</dbReference>
<dbReference type="PROSITE" id="PS50994">
    <property type="entry name" value="INTEGRASE"/>
    <property type="match status" value="1"/>
</dbReference>
<keyword evidence="4" id="KW-1185">Reference proteome</keyword>
<evidence type="ECO:0000256" key="1">
    <source>
        <dbReference type="ARBA" id="ARBA00002286"/>
    </source>
</evidence>
<gene>
    <name evidence="3" type="ORF">ACFFTL_44730</name>
</gene>
<evidence type="ECO:0000259" key="2">
    <source>
        <dbReference type="PROSITE" id="PS50994"/>
    </source>
</evidence>
<name>A0ABV5RPM8_9ACTN</name>
<organism evidence="3 4">
    <name type="scientific">Streptomyces yanii</name>
    <dbReference type="NCBI Taxonomy" id="78510"/>
    <lineage>
        <taxon>Bacteria</taxon>
        <taxon>Bacillati</taxon>
        <taxon>Actinomycetota</taxon>
        <taxon>Actinomycetes</taxon>
        <taxon>Kitasatosporales</taxon>
        <taxon>Streptomycetaceae</taxon>
        <taxon>Streptomyces</taxon>
    </lineage>
</organism>
<proteinExistence type="predicted"/>
<dbReference type="InterPro" id="IPR001584">
    <property type="entry name" value="Integrase_cat-core"/>
</dbReference>
<protein>
    <submittedName>
        <fullName evidence="3">Integrase core domain-containing protein</fullName>
    </submittedName>
</protein>
<comment type="function">
    <text evidence="1">Involved in the transposition of the insertion sequence.</text>
</comment>
<evidence type="ECO:0000313" key="4">
    <source>
        <dbReference type="Proteomes" id="UP001589710"/>
    </source>
</evidence>
<dbReference type="RefSeq" id="WP_345511958.1">
    <property type="nucleotide sequence ID" value="NZ_BAAAXD010000013.1"/>
</dbReference>
<evidence type="ECO:0000313" key="3">
    <source>
        <dbReference type="EMBL" id="MFB9579172.1"/>
    </source>
</evidence>
<dbReference type="Pfam" id="PF13276">
    <property type="entry name" value="HTH_21"/>
    <property type="match status" value="1"/>
</dbReference>
<dbReference type="SUPFAM" id="SSF53098">
    <property type="entry name" value="Ribonuclease H-like"/>
    <property type="match status" value="1"/>
</dbReference>
<dbReference type="InterPro" id="IPR025948">
    <property type="entry name" value="HTH-like_dom"/>
</dbReference>
<dbReference type="InterPro" id="IPR036397">
    <property type="entry name" value="RNaseH_sf"/>
</dbReference>
<accession>A0ABV5RPM8</accession>
<comment type="caution">
    <text evidence="3">The sequence shown here is derived from an EMBL/GenBank/DDBJ whole genome shotgun (WGS) entry which is preliminary data.</text>
</comment>
<dbReference type="Proteomes" id="UP001589710">
    <property type="component" value="Unassembled WGS sequence"/>
</dbReference>
<sequence>MLIRLIYRFAVAVLSWLVLLARSSASKNAEILVLRQEVTVLRRANPKPRLEWTDRAVFAALSRMLPKALRLHRIVTPSTLLRWHRRMVVKKWTQPRSPGRPPLDDELVQLIVRLATENRTWGVVRIQGELRRLGHRIGAGTIQRILRGLRIPPPTARDDRWRTFLQAHAESILAMDFFHVDCALFLTRLYVAFVIEHRTRRVHLLGVTRYPTSAWATQLARDFTADLEQTRHRFRRLIRDRDTKFTEAFDAVLAASGIDVLLTAPQAPRMNAIAERFVRTVRAECTDRMLIGGERHLRTVLDHYVAHYNGGRSHQGAGLSLRAPDDDPNVIPFPVRAGRTRRVPVLGGLINEYEAAA</sequence>